<evidence type="ECO:0000256" key="1">
    <source>
        <dbReference type="SAM" id="MobiDB-lite"/>
    </source>
</evidence>
<feature type="compositionally biased region" description="Basic and acidic residues" evidence="1">
    <location>
        <begin position="51"/>
        <end position="75"/>
    </location>
</feature>
<comment type="caution">
    <text evidence="2">The sequence shown here is derived from an EMBL/GenBank/DDBJ whole genome shotgun (WGS) entry which is preliminary data.</text>
</comment>
<proteinExistence type="predicted"/>
<sequence length="116" mass="13798">MESLVFQRTSQKEEELVEEPKSFILRPKERTGNYPSFRKKGPVASNSSRKVQREVQRTSEETERSQDKSRQGERQRQFEQTLLIMVQKSNQSLQQLKVYSTWTELLWISHPRNKKG</sequence>
<feature type="compositionally biased region" description="Basic and acidic residues" evidence="1">
    <location>
        <begin position="10"/>
        <end position="31"/>
    </location>
</feature>
<keyword evidence="3" id="KW-1185">Reference proteome</keyword>
<organism evidence="2 3">
    <name type="scientific">Austropuccinia psidii MF-1</name>
    <dbReference type="NCBI Taxonomy" id="1389203"/>
    <lineage>
        <taxon>Eukaryota</taxon>
        <taxon>Fungi</taxon>
        <taxon>Dikarya</taxon>
        <taxon>Basidiomycota</taxon>
        <taxon>Pucciniomycotina</taxon>
        <taxon>Pucciniomycetes</taxon>
        <taxon>Pucciniales</taxon>
        <taxon>Sphaerophragmiaceae</taxon>
        <taxon>Austropuccinia</taxon>
    </lineage>
</organism>
<protein>
    <submittedName>
        <fullName evidence="2">Uncharacterized protein</fullName>
    </submittedName>
</protein>
<gene>
    <name evidence="2" type="ORF">O181_070000</name>
</gene>
<name>A0A9Q3F3Z2_9BASI</name>
<evidence type="ECO:0000313" key="3">
    <source>
        <dbReference type="Proteomes" id="UP000765509"/>
    </source>
</evidence>
<dbReference type="EMBL" id="AVOT02035862">
    <property type="protein sequence ID" value="MBW0530285.1"/>
    <property type="molecule type" value="Genomic_DNA"/>
</dbReference>
<feature type="region of interest" description="Disordered" evidence="1">
    <location>
        <begin position="1"/>
        <end position="75"/>
    </location>
</feature>
<reference evidence="2" key="1">
    <citation type="submission" date="2021-03" db="EMBL/GenBank/DDBJ databases">
        <title>Draft genome sequence of rust myrtle Austropuccinia psidii MF-1, a brazilian biotype.</title>
        <authorList>
            <person name="Quecine M.C."/>
            <person name="Pachon D.M.R."/>
            <person name="Bonatelli M.L."/>
            <person name="Correr F.H."/>
            <person name="Franceschini L.M."/>
            <person name="Leite T.F."/>
            <person name="Margarido G.R.A."/>
            <person name="Almeida C.A."/>
            <person name="Ferrarezi J.A."/>
            <person name="Labate C.A."/>
        </authorList>
    </citation>
    <scope>NUCLEOTIDE SEQUENCE</scope>
    <source>
        <strain evidence="2">MF-1</strain>
    </source>
</reference>
<evidence type="ECO:0000313" key="2">
    <source>
        <dbReference type="EMBL" id="MBW0530285.1"/>
    </source>
</evidence>
<dbReference type="Proteomes" id="UP000765509">
    <property type="component" value="Unassembled WGS sequence"/>
</dbReference>
<accession>A0A9Q3F3Z2</accession>
<dbReference type="AlphaFoldDB" id="A0A9Q3F3Z2"/>